<keyword evidence="13" id="KW-1185">Reference proteome</keyword>
<feature type="coiled-coil region" evidence="10">
    <location>
        <begin position="250"/>
        <end position="309"/>
    </location>
</feature>
<evidence type="ECO:0000256" key="3">
    <source>
        <dbReference type="ARBA" id="ARBA00022490"/>
    </source>
</evidence>
<evidence type="ECO:0000256" key="5">
    <source>
        <dbReference type="ARBA" id="ARBA00022701"/>
    </source>
</evidence>
<proteinExistence type="inferred from homology"/>
<evidence type="ECO:0000256" key="4">
    <source>
        <dbReference type="ARBA" id="ARBA00022618"/>
    </source>
</evidence>
<dbReference type="InterPro" id="IPR032733">
    <property type="entry name" value="HAUS3_N"/>
</dbReference>
<dbReference type="AlphaFoldDB" id="A0A8R2R1W6"/>
<keyword evidence="5" id="KW-0493">Microtubule</keyword>
<dbReference type="GO" id="GO:0051301">
    <property type="term" value="P:cell division"/>
    <property type="evidence" value="ECO:0007669"/>
    <property type="project" value="UniProtKB-KW"/>
</dbReference>
<keyword evidence="8" id="KW-0206">Cytoskeleton</keyword>
<evidence type="ECO:0000256" key="9">
    <source>
        <dbReference type="ARBA" id="ARBA00023306"/>
    </source>
</evidence>
<organism evidence="12 13">
    <name type="scientific">Bombyx mori</name>
    <name type="common">Silk moth</name>
    <dbReference type="NCBI Taxonomy" id="7091"/>
    <lineage>
        <taxon>Eukaryota</taxon>
        <taxon>Metazoa</taxon>
        <taxon>Ecdysozoa</taxon>
        <taxon>Arthropoda</taxon>
        <taxon>Hexapoda</taxon>
        <taxon>Insecta</taxon>
        <taxon>Pterygota</taxon>
        <taxon>Neoptera</taxon>
        <taxon>Endopterygota</taxon>
        <taxon>Lepidoptera</taxon>
        <taxon>Glossata</taxon>
        <taxon>Ditrysia</taxon>
        <taxon>Bombycoidea</taxon>
        <taxon>Bombycidae</taxon>
        <taxon>Bombycinae</taxon>
        <taxon>Bombyx</taxon>
    </lineage>
</organism>
<evidence type="ECO:0000256" key="10">
    <source>
        <dbReference type="SAM" id="Coils"/>
    </source>
</evidence>
<dbReference type="GeneID" id="101740343"/>
<dbReference type="SMR" id="A0A8R2R1W6"/>
<dbReference type="GO" id="GO:0005874">
    <property type="term" value="C:microtubule"/>
    <property type="evidence" value="ECO:0007669"/>
    <property type="project" value="UniProtKB-KW"/>
</dbReference>
<dbReference type="GO" id="GO:0005819">
    <property type="term" value="C:spindle"/>
    <property type="evidence" value="ECO:0007669"/>
    <property type="project" value="UniProtKB-SubCell"/>
</dbReference>
<dbReference type="EnsemblMetazoa" id="XM_038017755.1">
    <property type="protein sequence ID" value="XP_037873683.1"/>
    <property type="gene ID" value="LOC101740343"/>
</dbReference>
<feature type="coiled-coil region" evidence="10">
    <location>
        <begin position="121"/>
        <end position="152"/>
    </location>
</feature>
<evidence type="ECO:0000259" key="11">
    <source>
        <dbReference type="Pfam" id="PF14932"/>
    </source>
</evidence>
<evidence type="ECO:0000256" key="2">
    <source>
        <dbReference type="ARBA" id="ARBA00009645"/>
    </source>
</evidence>
<keyword evidence="9" id="KW-0131">Cell cycle</keyword>
<comment type="subcellular location">
    <subcellularLocation>
        <location evidence="1">Cytoplasm</location>
        <location evidence="1">Cytoskeleton</location>
        <location evidence="1">Spindle</location>
    </subcellularLocation>
</comment>
<evidence type="ECO:0000313" key="12">
    <source>
        <dbReference type="EnsemblMetazoa" id="XP_037873683.1"/>
    </source>
</evidence>
<keyword evidence="3" id="KW-0963">Cytoplasm</keyword>
<reference evidence="13" key="1">
    <citation type="journal article" date="2008" name="Insect Biochem. Mol. Biol.">
        <title>The genome of a lepidopteran model insect, the silkworm Bombyx mori.</title>
        <authorList>
            <consortium name="International Silkworm Genome Consortium"/>
        </authorList>
    </citation>
    <scope>NUCLEOTIDE SEQUENCE [LARGE SCALE GENOMIC DNA]</scope>
    <source>
        <strain evidence="13">p50T</strain>
    </source>
</reference>
<dbReference type="Proteomes" id="UP000005204">
    <property type="component" value="Unassembled WGS sequence"/>
</dbReference>
<dbReference type="Pfam" id="PF14932">
    <property type="entry name" value="HAUS-augmin3"/>
    <property type="match status" value="1"/>
</dbReference>
<evidence type="ECO:0000256" key="6">
    <source>
        <dbReference type="ARBA" id="ARBA00022776"/>
    </source>
</evidence>
<evidence type="ECO:0000313" key="13">
    <source>
        <dbReference type="Proteomes" id="UP000005204"/>
    </source>
</evidence>
<comment type="similarity">
    <text evidence="2">Belongs to the HAUS3 family.</text>
</comment>
<evidence type="ECO:0000256" key="8">
    <source>
        <dbReference type="ARBA" id="ARBA00023212"/>
    </source>
</evidence>
<reference evidence="12" key="2">
    <citation type="submission" date="2022-06" db="UniProtKB">
        <authorList>
            <consortium name="EnsemblMetazoa"/>
        </authorList>
    </citation>
    <scope>IDENTIFICATION</scope>
    <source>
        <strain evidence="12">p50T (Dazao)</strain>
    </source>
</reference>
<accession>A0A8R2R1W6</accession>
<sequence>MNALDKLSDKEFIPFLRTLGVDTRNQSFEWMLNNSEFASALEWMYYHLDYNNVLSETEKRRFEEIQKRNVHKDNVLSQNEVDESISLIQSQYPGICLPGDVDALAEMKQDIEMQKEKFNLLAKHERIVKDLIKQKEGINEQLNLEITKLNAAQQQICDEEKSLAQECIRLADEVEDMTSAVIEVVGNTMDVYGNCGEKDTAPNYFTFGPFDQYKQLQELYLSHFDLYVSKKFDLKQNESKNYDNEVLSQAKNMERRLSEALSEYIDSKAELCGEQAKLELVANYNNPHSNQLSMNILEAQTAVQLLEQEEGIINLQIENAIKEFVEDRTRIVEETALNAALAIREEVSNDLAYLLDTTQHALVLDKVLYSALRHELHNIEEFLLFAAQLKQYVLDENDAVTSRICSMNEICREQASCEQKLEHSDVLLTSLCTVLGIEPTTNVMILVKSYNDLERDIKEAKEGIEDGFRVREEKLREIEQSMRPLVDYIWDGCTKQPSSTDKTVAALAHQLEHEMSKTDTRILAASAKFNSIKNSDNQLRKLWQWFLTDPSKLMSVIKGVQSGKYT</sequence>
<keyword evidence="7 10" id="KW-0175">Coiled coil</keyword>
<feature type="domain" description="HAUS augmin-like complex subunit 3 N-terminal" evidence="11">
    <location>
        <begin position="30"/>
        <end position="241"/>
    </location>
</feature>
<evidence type="ECO:0000256" key="1">
    <source>
        <dbReference type="ARBA" id="ARBA00004186"/>
    </source>
</evidence>
<evidence type="ECO:0000256" key="7">
    <source>
        <dbReference type="ARBA" id="ARBA00023054"/>
    </source>
</evidence>
<dbReference type="RefSeq" id="XP_037873683.1">
    <property type="nucleotide sequence ID" value="XM_038017755.2"/>
</dbReference>
<protein>
    <recommendedName>
        <fullName evidence="11">HAUS augmin-like complex subunit 3 N-terminal domain-containing protein</fullName>
    </recommendedName>
</protein>
<keyword evidence="6" id="KW-0498">Mitosis</keyword>
<dbReference type="KEGG" id="bmor:101740343"/>
<name>A0A8R2R1W6_BOMMO</name>
<keyword evidence="4" id="KW-0132">Cell division</keyword>